<sequence>MPRIHATHAFLAPTAVRNPVFLARLLFIT</sequence>
<dbReference type="Proteomes" id="UP000198635">
    <property type="component" value="Unassembled WGS sequence"/>
</dbReference>
<gene>
    <name evidence="1" type="ORF">SAMN04488082_102398</name>
</gene>
<reference evidence="2" key="1">
    <citation type="submission" date="2016-10" db="EMBL/GenBank/DDBJ databases">
        <authorList>
            <person name="Varghese N."/>
            <person name="Submissions S."/>
        </authorList>
    </citation>
    <scope>NUCLEOTIDE SEQUENCE [LARGE SCALE GENOMIC DNA]</scope>
    <source>
        <strain evidence="2">DSM 5918</strain>
    </source>
</reference>
<proteinExistence type="predicted"/>
<protein>
    <submittedName>
        <fullName evidence="1">Uncharacterized protein</fullName>
    </submittedName>
</protein>
<dbReference type="AlphaFoldDB" id="A0A1I3QNF5"/>
<evidence type="ECO:0000313" key="2">
    <source>
        <dbReference type="Proteomes" id="UP000198635"/>
    </source>
</evidence>
<organism evidence="1 2">
    <name type="scientific">Desulfomicrobium apsheronum</name>
    <dbReference type="NCBI Taxonomy" id="52560"/>
    <lineage>
        <taxon>Bacteria</taxon>
        <taxon>Pseudomonadati</taxon>
        <taxon>Thermodesulfobacteriota</taxon>
        <taxon>Desulfovibrionia</taxon>
        <taxon>Desulfovibrionales</taxon>
        <taxon>Desulfomicrobiaceae</taxon>
        <taxon>Desulfomicrobium</taxon>
    </lineage>
</organism>
<keyword evidence="2" id="KW-1185">Reference proteome</keyword>
<accession>A0A1I3QNF5</accession>
<evidence type="ECO:0000313" key="1">
    <source>
        <dbReference type="EMBL" id="SFJ35385.1"/>
    </source>
</evidence>
<name>A0A1I3QNF5_9BACT</name>
<dbReference type="EMBL" id="FORX01000002">
    <property type="protein sequence ID" value="SFJ35385.1"/>
    <property type="molecule type" value="Genomic_DNA"/>
</dbReference>